<dbReference type="GO" id="GO:0005509">
    <property type="term" value="F:calcium ion binding"/>
    <property type="evidence" value="ECO:0007669"/>
    <property type="project" value="InterPro"/>
</dbReference>
<reference evidence="4" key="1">
    <citation type="journal article" date="2011" name="Nat. Biotechnol.">
        <title>Genome sequencing and comparison of two nonhuman primate animal models, the cynomolgus and Chinese rhesus macaques.</title>
        <authorList>
            <person name="Yan G."/>
            <person name="Zhang G."/>
            <person name="Fang X."/>
            <person name="Zhang Y."/>
            <person name="Li C."/>
            <person name="Ling F."/>
            <person name="Cooper D.N."/>
            <person name="Li Q."/>
            <person name="Li Y."/>
            <person name="van Gool A.J."/>
            <person name="Du H."/>
            <person name="Chen J."/>
            <person name="Chen R."/>
            <person name="Zhang P."/>
            <person name="Huang Z."/>
            <person name="Thompson J.R."/>
            <person name="Meng Y."/>
            <person name="Bai Y."/>
            <person name="Wang J."/>
            <person name="Zhuo M."/>
            <person name="Wang T."/>
            <person name="Huang Y."/>
            <person name="Wei L."/>
            <person name="Li J."/>
            <person name="Wang Z."/>
            <person name="Hu H."/>
            <person name="Yang P."/>
            <person name="Le L."/>
            <person name="Stenson P.D."/>
            <person name="Li B."/>
            <person name="Liu X."/>
            <person name="Ball E.V."/>
            <person name="An N."/>
            <person name="Huang Q."/>
            <person name="Zhang Y."/>
            <person name="Fan W."/>
            <person name="Zhang X."/>
            <person name="Li Y."/>
            <person name="Wang W."/>
            <person name="Katze M.G."/>
            <person name="Su B."/>
            <person name="Nielsen R."/>
            <person name="Yang H."/>
            <person name="Wang J."/>
            <person name="Wang X."/>
            <person name="Wang J."/>
        </authorList>
    </citation>
    <scope>NUCLEOTIDE SEQUENCE [LARGE SCALE GENOMIC DNA]</scope>
    <source>
        <strain evidence="4">CE-4</strain>
    </source>
</reference>
<proteinExistence type="predicted"/>
<accession>G7PEG0</accession>
<organism>
    <name type="scientific">Macaca fascicularis</name>
    <name type="common">Crab-eating macaque</name>
    <name type="synonym">Cynomolgus monkey</name>
    <dbReference type="NCBI Taxonomy" id="9541"/>
    <lineage>
        <taxon>Eukaryota</taxon>
        <taxon>Metazoa</taxon>
        <taxon>Chordata</taxon>
        <taxon>Craniata</taxon>
        <taxon>Vertebrata</taxon>
        <taxon>Euteleostomi</taxon>
        <taxon>Mammalia</taxon>
        <taxon>Eutheria</taxon>
        <taxon>Euarchontoglires</taxon>
        <taxon>Primates</taxon>
        <taxon>Haplorrhini</taxon>
        <taxon>Catarrhini</taxon>
        <taxon>Cercopithecidae</taxon>
        <taxon>Cercopithecinae</taxon>
        <taxon>Macaca</taxon>
    </lineage>
</organism>
<evidence type="ECO:0000313" key="4">
    <source>
        <dbReference type="EMBL" id="EHH64586.1"/>
    </source>
</evidence>
<sequence length="68" mass="6957">GWQGNGHVCEDINECEINNGGCSVAPLVECVNTPGSSHCQPCPPGYQGDGRVCTLIDICSVGNGGCHP</sequence>
<dbReference type="InterPro" id="IPR053119">
    <property type="entry name" value="Cubilin_domain"/>
</dbReference>
<gene>
    <name evidence="4" type="ORF">EGM_17836</name>
</gene>
<dbReference type="AlphaFoldDB" id="G7PEG0"/>
<dbReference type="Pfam" id="PF12947">
    <property type="entry name" value="EGF_3"/>
    <property type="match status" value="1"/>
</dbReference>
<evidence type="ECO:0000256" key="1">
    <source>
        <dbReference type="ARBA" id="ARBA00022536"/>
    </source>
</evidence>
<dbReference type="InterPro" id="IPR001881">
    <property type="entry name" value="EGF-like_Ca-bd_dom"/>
</dbReference>
<dbReference type="InterPro" id="IPR024731">
    <property type="entry name" value="NELL2-like_EGF"/>
</dbReference>
<dbReference type="PANTHER" id="PTHR47761:SF1">
    <property type="entry name" value="C-TYPE LECTIN-RELATED"/>
    <property type="match status" value="1"/>
</dbReference>
<name>G7PEG0_MACFA</name>
<feature type="non-terminal residue" evidence="4">
    <location>
        <position position="68"/>
    </location>
</feature>
<dbReference type="SMART" id="SM00179">
    <property type="entry name" value="EGF_CA"/>
    <property type="match status" value="1"/>
</dbReference>
<keyword evidence="2" id="KW-1015">Disulfide bond</keyword>
<dbReference type="FunFam" id="2.10.25.10:FF:000379">
    <property type="entry name" value="Cubilin"/>
    <property type="match status" value="1"/>
</dbReference>
<dbReference type="EMBL" id="CM001284">
    <property type="protein sequence ID" value="EHH64586.1"/>
    <property type="molecule type" value="Genomic_DNA"/>
</dbReference>
<dbReference type="SUPFAM" id="SSF57196">
    <property type="entry name" value="EGF/Laminin"/>
    <property type="match status" value="1"/>
</dbReference>
<dbReference type="PANTHER" id="PTHR47761">
    <property type="entry name" value="C-TYPE LECTIN-RELATED"/>
    <property type="match status" value="1"/>
</dbReference>
<evidence type="ECO:0000259" key="3">
    <source>
        <dbReference type="SMART" id="SM00179"/>
    </source>
</evidence>
<evidence type="ECO:0000256" key="2">
    <source>
        <dbReference type="ARBA" id="ARBA00023157"/>
    </source>
</evidence>
<keyword evidence="1" id="KW-0245">EGF-like domain</keyword>
<protein>
    <recommendedName>
        <fullName evidence="3">EGF-like calcium-binding domain-containing protein</fullName>
    </recommendedName>
</protein>
<dbReference type="Proteomes" id="UP000009130">
    <property type="component" value="Chromosome 9"/>
</dbReference>
<feature type="non-terminal residue" evidence="4">
    <location>
        <position position="1"/>
    </location>
</feature>
<feature type="domain" description="EGF-like calcium-binding" evidence="3">
    <location>
        <begin position="11"/>
        <end position="54"/>
    </location>
</feature>
<dbReference type="Gene3D" id="2.10.25.10">
    <property type="entry name" value="Laminin"/>
    <property type="match status" value="1"/>
</dbReference>